<name>A0ABQ2GEC3_9DEIO</name>
<keyword evidence="2" id="KW-1185">Reference proteome</keyword>
<sequence length="99" mass="11175">MHGEQDVKTRPGDPYAWWGVAKASLRLGNAETAAEQFDRAVNLGVPAIYYLYRQEAFEAWTQVGWYSRMLQVTGPALTSFPKSKELLKFHNVAREALGD</sequence>
<evidence type="ECO:0000313" key="2">
    <source>
        <dbReference type="Proteomes" id="UP000639973"/>
    </source>
</evidence>
<dbReference type="EMBL" id="BMOL01000018">
    <property type="protein sequence ID" value="GGL90458.1"/>
    <property type="molecule type" value="Genomic_DNA"/>
</dbReference>
<proteinExistence type="predicted"/>
<evidence type="ECO:0000313" key="1">
    <source>
        <dbReference type="EMBL" id="GGL90458.1"/>
    </source>
</evidence>
<evidence type="ECO:0008006" key="3">
    <source>
        <dbReference type="Google" id="ProtNLM"/>
    </source>
</evidence>
<dbReference type="Proteomes" id="UP000639973">
    <property type="component" value="Unassembled WGS sequence"/>
</dbReference>
<organism evidence="1 2">
    <name type="scientific">Deinococcus aerolatus</name>
    <dbReference type="NCBI Taxonomy" id="522487"/>
    <lineage>
        <taxon>Bacteria</taxon>
        <taxon>Thermotogati</taxon>
        <taxon>Deinococcota</taxon>
        <taxon>Deinococci</taxon>
        <taxon>Deinococcales</taxon>
        <taxon>Deinococcaceae</taxon>
        <taxon>Deinococcus</taxon>
    </lineage>
</organism>
<dbReference type="SUPFAM" id="SSF48452">
    <property type="entry name" value="TPR-like"/>
    <property type="match status" value="1"/>
</dbReference>
<reference evidence="2" key="1">
    <citation type="journal article" date="2019" name="Int. J. Syst. Evol. Microbiol.">
        <title>The Global Catalogue of Microorganisms (GCM) 10K type strain sequencing project: providing services to taxonomists for standard genome sequencing and annotation.</title>
        <authorList>
            <consortium name="The Broad Institute Genomics Platform"/>
            <consortium name="The Broad Institute Genome Sequencing Center for Infectious Disease"/>
            <person name="Wu L."/>
            <person name="Ma J."/>
        </authorList>
    </citation>
    <scope>NUCLEOTIDE SEQUENCE [LARGE SCALE GENOMIC DNA]</scope>
    <source>
        <strain evidence="2">JCM 15442</strain>
    </source>
</reference>
<gene>
    <name evidence="1" type="ORF">GCM10010840_30630</name>
</gene>
<dbReference type="InterPro" id="IPR011990">
    <property type="entry name" value="TPR-like_helical_dom_sf"/>
</dbReference>
<accession>A0ABQ2GEC3</accession>
<comment type="caution">
    <text evidence="1">The sequence shown here is derived from an EMBL/GenBank/DDBJ whole genome shotgun (WGS) entry which is preliminary data.</text>
</comment>
<dbReference type="RefSeq" id="WP_229723676.1">
    <property type="nucleotide sequence ID" value="NZ_BMOL01000018.1"/>
</dbReference>
<protein>
    <recommendedName>
        <fullName evidence="3">Tetratricopeptide repeat-containing protein</fullName>
    </recommendedName>
</protein>